<dbReference type="Proteomes" id="UP000011524">
    <property type="component" value="Unassembled WGS sequence"/>
</dbReference>
<reference evidence="1 2" key="1">
    <citation type="journal article" date="2014" name="PLoS Genet.">
        <title>Phylogenetically driven sequencing of extremely halophilic archaea reveals strategies for static and dynamic osmo-response.</title>
        <authorList>
            <person name="Becker E.A."/>
            <person name="Seitzer P.M."/>
            <person name="Tritt A."/>
            <person name="Larsen D."/>
            <person name="Krusor M."/>
            <person name="Yao A.I."/>
            <person name="Wu D."/>
            <person name="Madern D."/>
            <person name="Eisen J.A."/>
            <person name="Darling A.E."/>
            <person name="Facciotti M.T."/>
        </authorList>
    </citation>
    <scope>NUCLEOTIDE SEQUENCE [LARGE SCALE GENOMIC DNA]</scope>
    <source>
        <strain evidence="2">ATCC 49778 / DSM 6131 / JCM 7785 / NBRC 101032 / NCIMB 13157 / TR-1</strain>
    </source>
</reference>
<dbReference type="PATRIC" id="fig|1227453.3.peg.1468"/>
<evidence type="ECO:0000313" key="1">
    <source>
        <dbReference type="EMBL" id="EMA33012.1"/>
    </source>
</evidence>
<accession>M0LHD5</accession>
<name>M0LHD5_HALJT</name>
<comment type="caution">
    <text evidence="1">The sequence shown here is derived from an EMBL/GenBank/DDBJ whole genome shotgun (WGS) entry which is preliminary data.</text>
</comment>
<keyword evidence="2" id="KW-1185">Reference proteome</keyword>
<sequence length="60" mass="6981">MTNVAESREFRIEETGERVNGLELELHLLFGVWAVIERHDDRWVVATDDGERRTLVVVSE</sequence>
<evidence type="ECO:0000313" key="2">
    <source>
        <dbReference type="Proteomes" id="UP000011524"/>
    </source>
</evidence>
<organism evidence="1 2">
    <name type="scientific">Haloarcula japonica (strain ATCC 49778 / DSM 6131 / JCM 7785 / NBRC 101032 / NCIMB 13157 / TR-1)</name>
    <dbReference type="NCBI Taxonomy" id="1227453"/>
    <lineage>
        <taxon>Archaea</taxon>
        <taxon>Methanobacteriati</taxon>
        <taxon>Methanobacteriota</taxon>
        <taxon>Stenosarchaea group</taxon>
        <taxon>Halobacteria</taxon>
        <taxon>Halobacteriales</taxon>
        <taxon>Haloarculaceae</taxon>
        <taxon>Haloarcula</taxon>
    </lineage>
</organism>
<dbReference type="OrthoDB" id="219552at2157"/>
<protein>
    <submittedName>
        <fullName evidence="1">Uncharacterized protein</fullName>
    </submittedName>
</protein>
<gene>
    <name evidence="1" type="ORF">C444_07331</name>
</gene>
<dbReference type="EMBL" id="AOLY01000009">
    <property type="protein sequence ID" value="EMA33012.1"/>
    <property type="molecule type" value="Genomic_DNA"/>
</dbReference>
<dbReference type="AlphaFoldDB" id="M0LHD5"/>
<dbReference type="eggNOG" id="arCOG14631">
    <property type="taxonomic scope" value="Archaea"/>
</dbReference>
<dbReference type="RefSeq" id="WP_004591926.1">
    <property type="nucleotide sequence ID" value="NZ_AOLY01000009.1"/>
</dbReference>
<proteinExistence type="predicted"/>